<evidence type="ECO:0000256" key="1">
    <source>
        <dbReference type="SAM" id="MobiDB-lite"/>
    </source>
</evidence>
<organism evidence="4 5">
    <name type="scientific">Mediterraneibacter gnavus</name>
    <name type="common">Ruminococcus gnavus</name>
    <dbReference type="NCBI Taxonomy" id="33038"/>
    <lineage>
        <taxon>Bacteria</taxon>
        <taxon>Bacillati</taxon>
        <taxon>Bacillota</taxon>
        <taxon>Clostridia</taxon>
        <taxon>Lachnospirales</taxon>
        <taxon>Lachnospiraceae</taxon>
        <taxon>Mediterraneibacter</taxon>
    </lineage>
</organism>
<evidence type="ECO:0000313" key="2">
    <source>
        <dbReference type="EMBL" id="MDE1203625.1"/>
    </source>
</evidence>
<evidence type="ECO:0000313" key="4">
    <source>
        <dbReference type="EMBL" id="RHG87240.1"/>
    </source>
</evidence>
<comment type="caution">
    <text evidence="4">The sequence shown here is derived from an EMBL/GenBank/DDBJ whole genome shotgun (WGS) entry which is preliminary data.</text>
</comment>
<dbReference type="Proteomes" id="UP001149331">
    <property type="component" value="Unassembled WGS sequence"/>
</dbReference>
<protein>
    <submittedName>
        <fullName evidence="4">Uncharacterized protein</fullName>
    </submittedName>
</protein>
<feature type="compositionally biased region" description="Acidic residues" evidence="1">
    <location>
        <begin position="98"/>
        <end position="109"/>
    </location>
</feature>
<dbReference type="Proteomes" id="UP001296643">
    <property type="component" value="Unassembled WGS sequence"/>
</dbReference>
<sequence length="137" mass="16268">METKNICGKIPVELHEKVREELEGTEMTIPQFLQKVIEEHFMKKGVEKMEAKTLAVQVSEELFNRLKERVEKEKRQRRGRFTQKDYLIEIITQALDAADELEKQDEDEPELHVTQPEELELENEERLQEAESEEETE</sequence>
<proteinExistence type="predicted"/>
<dbReference type="EMBL" id="JAPZEG010000009">
    <property type="protein sequence ID" value="MDE1203625.1"/>
    <property type="molecule type" value="Genomic_DNA"/>
</dbReference>
<dbReference type="RefSeq" id="WP_004613159.1">
    <property type="nucleotide sequence ID" value="NZ_BAABXJ010000001.1"/>
</dbReference>
<dbReference type="Proteomes" id="UP000283981">
    <property type="component" value="Unassembled WGS sequence"/>
</dbReference>
<feature type="region of interest" description="Disordered" evidence="1">
    <location>
        <begin position="98"/>
        <end position="137"/>
    </location>
</feature>
<dbReference type="AlphaFoldDB" id="A0A3E4K491"/>
<reference evidence="4 5" key="1">
    <citation type="submission" date="2018-08" db="EMBL/GenBank/DDBJ databases">
        <title>A genome reference for cultivated species of the human gut microbiota.</title>
        <authorList>
            <person name="Zou Y."/>
            <person name="Xue W."/>
            <person name="Luo G."/>
        </authorList>
    </citation>
    <scope>NUCLEOTIDE SEQUENCE [LARGE SCALE GENOMIC DNA]</scope>
    <source>
        <strain evidence="4 5">AM21-18</strain>
    </source>
</reference>
<name>A0A3E4K491_MEDGN</name>
<gene>
    <name evidence="4" type="ORF">DW243_03790</name>
    <name evidence="3" type="ORF">G4958_15775</name>
    <name evidence="2" type="ORF">O4N78_08605</name>
</gene>
<accession>A0A3E4K491</accession>
<reference evidence="3" key="3">
    <citation type="submission" date="2020-02" db="EMBL/GenBank/DDBJ databases">
        <authorList>
            <person name="Littmann E."/>
            <person name="Sorbara M."/>
        </authorList>
    </citation>
    <scope>NUCLEOTIDE SEQUENCE</scope>
    <source>
        <strain evidence="3">MSK.22.53</strain>
    </source>
</reference>
<reference evidence="3" key="2">
    <citation type="journal article" date="2020" name="Cell Host Microbe">
        <title>Functional and Genomic Variation between Human-Derived Isolates of Lachnospiraceae Reveals Inter- and Intra-Species Diversity.</title>
        <authorList>
            <person name="Sorbara M.T."/>
            <person name="Littmann E.R."/>
            <person name="Fontana E."/>
            <person name="Moody T.U."/>
            <person name="Kohout C.E."/>
            <person name="Gjonbalaj M."/>
            <person name="Eaton V."/>
            <person name="Seok R."/>
            <person name="Leiner I.M."/>
            <person name="Pamer E.G."/>
        </authorList>
    </citation>
    <scope>NUCLEOTIDE SEQUENCE</scope>
    <source>
        <strain evidence="3">MSK.22.53</strain>
    </source>
</reference>
<reference evidence="2" key="4">
    <citation type="submission" date="2022-12" db="EMBL/GenBank/DDBJ databases">
        <title>Genome of R. gnavus strain RSHDN_120.</title>
        <authorList>
            <person name="Abdugheni R."/>
        </authorList>
    </citation>
    <scope>NUCLEOTIDE SEQUENCE</scope>
    <source>
        <strain evidence="2">RSHDN_120</strain>
    </source>
</reference>
<evidence type="ECO:0000313" key="5">
    <source>
        <dbReference type="Proteomes" id="UP000283981"/>
    </source>
</evidence>
<evidence type="ECO:0000313" key="3">
    <source>
        <dbReference type="EMBL" id="NSI20758.1"/>
    </source>
</evidence>
<dbReference type="EMBL" id="JAAIRM010000044">
    <property type="protein sequence ID" value="NSI20758.1"/>
    <property type="molecule type" value="Genomic_DNA"/>
</dbReference>
<dbReference type="EMBL" id="QRIS01000005">
    <property type="protein sequence ID" value="RHG87240.1"/>
    <property type="molecule type" value="Genomic_DNA"/>
</dbReference>